<reference evidence="1 2" key="1">
    <citation type="submission" date="2016-11" db="EMBL/GenBank/DDBJ databases">
        <title>The macronuclear genome of Stentor coeruleus: a giant cell with tiny introns.</title>
        <authorList>
            <person name="Slabodnick M."/>
            <person name="Ruby J.G."/>
            <person name="Reiff S.B."/>
            <person name="Swart E.C."/>
            <person name="Gosai S."/>
            <person name="Prabakaran S."/>
            <person name="Witkowska E."/>
            <person name="Larue G.E."/>
            <person name="Fisher S."/>
            <person name="Freeman R.M."/>
            <person name="Gunawardena J."/>
            <person name="Chu W."/>
            <person name="Stover N.A."/>
            <person name="Gregory B.D."/>
            <person name="Nowacki M."/>
            <person name="Derisi J."/>
            <person name="Roy S.W."/>
            <person name="Marshall W.F."/>
            <person name="Sood P."/>
        </authorList>
    </citation>
    <scope>NUCLEOTIDE SEQUENCE [LARGE SCALE GENOMIC DNA]</scope>
    <source>
        <strain evidence="1">WM001</strain>
    </source>
</reference>
<evidence type="ECO:0000313" key="1">
    <source>
        <dbReference type="EMBL" id="OMJ66106.1"/>
    </source>
</evidence>
<evidence type="ECO:0000313" key="2">
    <source>
        <dbReference type="Proteomes" id="UP000187209"/>
    </source>
</evidence>
<dbReference type="EMBL" id="MPUH01001817">
    <property type="protein sequence ID" value="OMJ66106.1"/>
    <property type="molecule type" value="Genomic_DNA"/>
</dbReference>
<organism evidence="1 2">
    <name type="scientific">Stentor coeruleus</name>
    <dbReference type="NCBI Taxonomy" id="5963"/>
    <lineage>
        <taxon>Eukaryota</taxon>
        <taxon>Sar</taxon>
        <taxon>Alveolata</taxon>
        <taxon>Ciliophora</taxon>
        <taxon>Postciliodesmatophora</taxon>
        <taxon>Heterotrichea</taxon>
        <taxon>Heterotrichida</taxon>
        <taxon>Stentoridae</taxon>
        <taxon>Stentor</taxon>
    </lineage>
</organism>
<accession>A0A1R2ANN9</accession>
<dbReference type="Proteomes" id="UP000187209">
    <property type="component" value="Unassembled WGS sequence"/>
</dbReference>
<sequence length="221" mass="25850">MLQIIPEEEPKILKNKQHTLYNEKTKPKPNSKFLVTKKNDFTYTTPGENYQETLNPRTLEEPKPRKTLDLTYNLKSNIKNQLKTYDQIPKKYLQLSKSLNNLTKQQLGLVNHIKNEPFKGLIDDNKDTKKNYSKVFSKSSKTLSQQDVYSIWNMSPEEVLKILKSQLVSMQENLNKNENIIGEREKENIELKLYIDKCHEIKGLEYKDDVGKFGCGKCFIC</sequence>
<gene>
    <name evidence="1" type="ORF">SteCoe_37166</name>
</gene>
<keyword evidence="2" id="KW-1185">Reference proteome</keyword>
<proteinExistence type="predicted"/>
<protein>
    <submittedName>
        <fullName evidence="1">Uncharacterized protein</fullName>
    </submittedName>
</protein>
<dbReference type="AlphaFoldDB" id="A0A1R2ANN9"/>
<comment type="caution">
    <text evidence="1">The sequence shown here is derived from an EMBL/GenBank/DDBJ whole genome shotgun (WGS) entry which is preliminary data.</text>
</comment>
<name>A0A1R2ANN9_9CILI</name>